<organism evidence="2 3">
    <name type="scientific">Triparma laevis f. longispina</name>
    <dbReference type="NCBI Taxonomy" id="1714387"/>
    <lineage>
        <taxon>Eukaryota</taxon>
        <taxon>Sar</taxon>
        <taxon>Stramenopiles</taxon>
        <taxon>Ochrophyta</taxon>
        <taxon>Bolidophyceae</taxon>
        <taxon>Parmales</taxon>
        <taxon>Triparmaceae</taxon>
        <taxon>Triparma</taxon>
    </lineage>
</organism>
<dbReference type="OrthoDB" id="5327538at2759"/>
<feature type="domain" description="SCP2" evidence="1">
    <location>
        <begin position="10"/>
        <end position="104"/>
    </location>
</feature>
<dbReference type="InterPro" id="IPR003033">
    <property type="entry name" value="SCP2_sterol-bd_dom"/>
</dbReference>
<name>A0A9W7CBY5_9STRA</name>
<dbReference type="Gene3D" id="3.30.1050.10">
    <property type="entry name" value="SCP2 sterol-binding domain"/>
    <property type="match status" value="1"/>
</dbReference>
<proteinExistence type="predicted"/>
<dbReference type="Pfam" id="PF02036">
    <property type="entry name" value="SCP2"/>
    <property type="match status" value="1"/>
</dbReference>
<dbReference type="Proteomes" id="UP001165122">
    <property type="component" value="Unassembled WGS sequence"/>
</dbReference>
<dbReference type="AlphaFoldDB" id="A0A9W7CBY5"/>
<evidence type="ECO:0000313" key="3">
    <source>
        <dbReference type="Proteomes" id="UP001165122"/>
    </source>
</evidence>
<dbReference type="InterPro" id="IPR036527">
    <property type="entry name" value="SCP2_sterol-bd_dom_sf"/>
</dbReference>
<comment type="caution">
    <text evidence="2">The sequence shown here is derived from an EMBL/GenBank/DDBJ whole genome shotgun (WGS) entry which is preliminary data.</text>
</comment>
<accession>A0A9W7CBY5</accession>
<sequence>MATSAEQVFAHIEETVKSTPSLKKKFPGILTLKLTDSPLLLTLNIPTLTTSRHPHPSPSLTIHLSSSTVLKIFNGELKPQAAFMKKVIKIEGKLGLAMKFQGIVMEVMKRMKSKM</sequence>
<evidence type="ECO:0000259" key="1">
    <source>
        <dbReference type="Pfam" id="PF02036"/>
    </source>
</evidence>
<keyword evidence="3" id="KW-1185">Reference proteome</keyword>
<evidence type="ECO:0000313" key="2">
    <source>
        <dbReference type="EMBL" id="GMI03742.1"/>
    </source>
</evidence>
<dbReference type="EMBL" id="BRXW01000061">
    <property type="protein sequence ID" value="GMI03742.1"/>
    <property type="molecule type" value="Genomic_DNA"/>
</dbReference>
<protein>
    <recommendedName>
        <fullName evidence="1">SCP2 domain-containing protein</fullName>
    </recommendedName>
</protein>
<dbReference type="SUPFAM" id="SSF55718">
    <property type="entry name" value="SCP-like"/>
    <property type="match status" value="1"/>
</dbReference>
<reference evidence="3" key="1">
    <citation type="journal article" date="2023" name="Commun. Biol.">
        <title>Genome analysis of Parmales, the sister group of diatoms, reveals the evolutionary specialization of diatoms from phago-mixotrophs to photoautotrophs.</title>
        <authorList>
            <person name="Ban H."/>
            <person name="Sato S."/>
            <person name="Yoshikawa S."/>
            <person name="Yamada K."/>
            <person name="Nakamura Y."/>
            <person name="Ichinomiya M."/>
            <person name="Sato N."/>
            <person name="Blanc-Mathieu R."/>
            <person name="Endo H."/>
            <person name="Kuwata A."/>
            <person name="Ogata H."/>
        </authorList>
    </citation>
    <scope>NUCLEOTIDE SEQUENCE [LARGE SCALE GENOMIC DNA]</scope>
    <source>
        <strain evidence="3">NIES 3700</strain>
    </source>
</reference>
<gene>
    <name evidence="2" type="ORF">TrLO_g1601</name>
</gene>